<dbReference type="Pfam" id="PF00460">
    <property type="entry name" value="Flg_bb_rod"/>
    <property type="match status" value="1"/>
</dbReference>
<dbReference type="InterPro" id="IPR053967">
    <property type="entry name" value="LlgE_F_G-like_D1"/>
</dbReference>
<dbReference type="GO" id="GO:0009425">
    <property type="term" value="C:bacterial-type flagellum basal body"/>
    <property type="evidence" value="ECO:0007669"/>
    <property type="project" value="UniProtKB-SubCell"/>
</dbReference>
<dbReference type="InterPro" id="IPR010930">
    <property type="entry name" value="Flg_bb/hook_C_dom"/>
</dbReference>
<evidence type="ECO:0000259" key="4">
    <source>
        <dbReference type="Pfam" id="PF06429"/>
    </source>
</evidence>
<dbReference type="GO" id="GO:0071978">
    <property type="term" value="P:bacterial-type flagellum-dependent swarming motility"/>
    <property type="evidence" value="ECO:0007669"/>
    <property type="project" value="TreeGrafter"/>
</dbReference>
<feature type="domain" description="Flagellar basal-body/hook protein C-terminal" evidence="4">
    <location>
        <begin position="259"/>
        <end position="302"/>
    </location>
</feature>
<dbReference type="EMBL" id="PGVE01000095">
    <property type="protein sequence ID" value="PLS01437.1"/>
    <property type="molecule type" value="Genomic_DNA"/>
</dbReference>
<gene>
    <name evidence="6" type="ORF">CVD27_25060</name>
</gene>
<dbReference type="PANTHER" id="PTHR30435:SF19">
    <property type="entry name" value="FLAGELLAR BASAL-BODY ROD PROTEIN FLGG"/>
    <property type="match status" value="1"/>
</dbReference>
<dbReference type="Proteomes" id="UP000234950">
    <property type="component" value="Unassembled WGS sequence"/>
</dbReference>
<feature type="domain" description="Flagellar basal body rod protein N-terminal" evidence="3">
    <location>
        <begin position="30"/>
        <end position="60"/>
    </location>
</feature>
<evidence type="ECO:0000259" key="3">
    <source>
        <dbReference type="Pfam" id="PF00460"/>
    </source>
</evidence>
<dbReference type="PROSITE" id="PS00588">
    <property type="entry name" value="FLAGELLA_BB_ROD"/>
    <property type="match status" value="1"/>
</dbReference>
<evidence type="ECO:0000256" key="2">
    <source>
        <dbReference type="RuleBase" id="RU362116"/>
    </source>
</evidence>
<dbReference type="NCBIfam" id="TIGR03506">
    <property type="entry name" value="FlgEFG_subfam"/>
    <property type="match status" value="1"/>
</dbReference>
<proteinExistence type="inferred from homology"/>
<dbReference type="PANTHER" id="PTHR30435">
    <property type="entry name" value="FLAGELLAR PROTEIN"/>
    <property type="match status" value="1"/>
</dbReference>
<dbReference type="InterPro" id="IPR019776">
    <property type="entry name" value="Flagellar_basal_body_rod_CS"/>
</dbReference>
<evidence type="ECO:0000313" key="6">
    <source>
        <dbReference type="EMBL" id="PLS01437.1"/>
    </source>
</evidence>
<organism evidence="6 7">
    <name type="scientific">Neobacillus cucumis</name>
    <dbReference type="NCBI Taxonomy" id="1740721"/>
    <lineage>
        <taxon>Bacteria</taxon>
        <taxon>Bacillati</taxon>
        <taxon>Bacillota</taxon>
        <taxon>Bacilli</taxon>
        <taxon>Bacillales</taxon>
        <taxon>Bacillaceae</taxon>
        <taxon>Neobacillus</taxon>
    </lineage>
</organism>
<dbReference type="Pfam" id="PF06429">
    <property type="entry name" value="Flg_bbr_C"/>
    <property type="match status" value="1"/>
</dbReference>
<evidence type="ECO:0000259" key="5">
    <source>
        <dbReference type="Pfam" id="PF22692"/>
    </source>
</evidence>
<feature type="domain" description="Flagellar hook protein FlgE/F/G-like D1" evidence="5">
    <location>
        <begin position="142"/>
        <end position="203"/>
    </location>
</feature>
<dbReference type="AlphaFoldDB" id="A0A2N5H7D5"/>
<dbReference type="Pfam" id="PF22692">
    <property type="entry name" value="LlgE_F_G_D1"/>
    <property type="match status" value="1"/>
</dbReference>
<keyword evidence="6" id="KW-0282">Flagellum</keyword>
<keyword evidence="6" id="KW-0966">Cell projection</keyword>
<comment type="caution">
    <text evidence="6">The sequence shown here is derived from an EMBL/GenBank/DDBJ whole genome shotgun (WGS) entry which is preliminary data.</text>
</comment>
<dbReference type="InterPro" id="IPR020013">
    <property type="entry name" value="Flagellar_FlgE/F/G"/>
</dbReference>
<name>A0A2N5H7D5_9BACI</name>
<comment type="similarity">
    <text evidence="1 2">Belongs to the flagella basal body rod proteins family.</text>
</comment>
<evidence type="ECO:0000256" key="1">
    <source>
        <dbReference type="ARBA" id="ARBA00009677"/>
    </source>
</evidence>
<reference evidence="6 7" key="1">
    <citation type="submission" date="2017-11" db="EMBL/GenBank/DDBJ databases">
        <title>Comparitive Functional Genomics of Dry Heat Resistant strains isolated from the Viking Spacecraft.</title>
        <authorList>
            <person name="Seuylemezian A."/>
            <person name="Cooper K."/>
            <person name="Vaishampayan P."/>
        </authorList>
    </citation>
    <scope>NUCLEOTIDE SEQUENCE [LARGE SCALE GENOMIC DNA]</scope>
    <source>
        <strain evidence="6 7">V32-6</strain>
    </source>
</reference>
<accession>A0A2N5H7D5</accession>
<keyword evidence="2" id="KW-0975">Bacterial flagellum</keyword>
<keyword evidence="7" id="KW-1185">Reference proteome</keyword>
<keyword evidence="6" id="KW-0969">Cilium</keyword>
<dbReference type="OrthoDB" id="9800375at2"/>
<dbReference type="InterPro" id="IPR001444">
    <property type="entry name" value="Flag_bb_rod_N"/>
</dbReference>
<sequence length="306" mass="33593">MSDSPREKSQMFLQRNYSFSKERDLMLRGIDTAASGMIALQRRQDALTNNLANIDTPGYKKVDTALRAFPEVFLERMNDAKTNPAGNATGFSWIGSMQQGVYAQENISSFLQGDLVATDNPLDVAIDDRALPLVNGQKPSIFFAVQNADGEIRYTRNGRFTVDETGQLTTQEGYKVLNNQGKPVQAHPLLASNEVSINAKGEIILNPDDPASSSTLDTIGLVQVNNPNALIKEGNGLFRLDGQNLAPLGQLPAGVQLHQKMIETSNVDPTMTMTNMMENVKLYEANQKVLQAYDRSLELLNSIGKV</sequence>
<dbReference type="InterPro" id="IPR037925">
    <property type="entry name" value="FlgE/F/G-like"/>
</dbReference>
<dbReference type="SUPFAM" id="SSF117143">
    <property type="entry name" value="Flagellar hook protein flgE"/>
    <property type="match status" value="1"/>
</dbReference>
<protein>
    <submittedName>
        <fullName evidence="6">Flagellar biosynthesis protein FlgC</fullName>
    </submittedName>
</protein>
<evidence type="ECO:0000313" key="7">
    <source>
        <dbReference type="Proteomes" id="UP000234950"/>
    </source>
</evidence>
<comment type="subcellular location">
    <subcellularLocation>
        <location evidence="2">Bacterial flagellum basal body</location>
    </subcellularLocation>
</comment>